<feature type="domain" description="Putative DNA-binding" evidence="1">
    <location>
        <begin position="5"/>
        <end position="90"/>
    </location>
</feature>
<dbReference type="Pfam" id="PF09836">
    <property type="entry name" value="DUF2063"/>
    <property type="match status" value="1"/>
</dbReference>
<dbReference type="InterPro" id="IPR018640">
    <property type="entry name" value="DUF2063"/>
</dbReference>
<dbReference type="InterPro" id="IPR044922">
    <property type="entry name" value="DUF2063_N_sf"/>
</dbReference>
<evidence type="ECO:0000259" key="1">
    <source>
        <dbReference type="Pfam" id="PF09836"/>
    </source>
</evidence>
<dbReference type="Proteomes" id="UP000276587">
    <property type="component" value="Unassembled WGS sequence"/>
</dbReference>
<sequence length="249" mass="27639">MNLAQLQQTFRSWLVSATDESAHRLGNHPAGLAVYQNNYRAQLVGCLEQAFPNLRRWLGEEAFLAASIRHIDNHPPHAWTLDVYPEGFYATLKAVFPRNPDVHELAWIESALNEAFVAADAQPLRLEALAELDWDTAVLQLTPSLRCHGLTTNAEAIWSALWQEAPPPEAVMLAQAGGVLVWRRQFTSRLRQVEALELQALQQVQADGSFAGLCKWLVQRLGEEAGVMQAGEYLAGWLGSELIVGVSHV</sequence>
<protein>
    <recommendedName>
        <fullName evidence="1">Putative DNA-binding domain-containing protein</fullName>
    </recommendedName>
</protein>
<dbReference type="RefSeq" id="WP_064055381.1">
    <property type="nucleotide sequence ID" value="NZ_RBPW01000122.1"/>
</dbReference>
<accession>A0A3M4AQS5</accession>
<dbReference type="Gene3D" id="1.10.150.690">
    <property type="entry name" value="DUF2063"/>
    <property type="match status" value="1"/>
</dbReference>
<proteinExistence type="predicted"/>
<gene>
    <name evidence="2" type="ORF">ALQ29_02448</name>
</gene>
<evidence type="ECO:0000313" key="2">
    <source>
        <dbReference type="EMBL" id="RMP09253.1"/>
    </source>
</evidence>
<organism evidence="2 3">
    <name type="scientific">Pseudomonas marginalis pv. marginalis</name>
    <dbReference type="NCBI Taxonomy" id="97473"/>
    <lineage>
        <taxon>Bacteria</taxon>
        <taxon>Pseudomonadati</taxon>
        <taxon>Pseudomonadota</taxon>
        <taxon>Gammaproteobacteria</taxon>
        <taxon>Pseudomonadales</taxon>
        <taxon>Pseudomonadaceae</taxon>
        <taxon>Pseudomonas</taxon>
    </lineage>
</organism>
<evidence type="ECO:0000313" key="3">
    <source>
        <dbReference type="Proteomes" id="UP000276587"/>
    </source>
</evidence>
<dbReference type="AlphaFoldDB" id="A0A3M4AQS5"/>
<name>A0A3M4AQS5_PSEMA</name>
<dbReference type="EMBL" id="RBQF01000173">
    <property type="protein sequence ID" value="RMP09253.1"/>
    <property type="molecule type" value="Genomic_DNA"/>
</dbReference>
<keyword evidence="3" id="KW-1185">Reference proteome</keyword>
<comment type="caution">
    <text evidence="2">The sequence shown here is derived from an EMBL/GenBank/DDBJ whole genome shotgun (WGS) entry which is preliminary data.</text>
</comment>
<reference evidence="2 3" key="1">
    <citation type="submission" date="2018-08" db="EMBL/GenBank/DDBJ databases">
        <title>Recombination of ecologically and evolutionarily significant loci maintains genetic cohesion in the Pseudomonas syringae species complex.</title>
        <authorList>
            <person name="Dillon M."/>
            <person name="Thakur S."/>
            <person name="Almeida R.N.D."/>
            <person name="Weir B.S."/>
            <person name="Guttman D.S."/>
        </authorList>
    </citation>
    <scope>NUCLEOTIDE SEQUENCE [LARGE SCALE GENOMIC DNA]</scope>
    <source>
        <strain evidence="2 3">ICMP 3555</strain>
    </source>
</reference>